<evidence type="ECO:0000313" key="2">
    <source>
        <dbReference type="Proteomes" id="UP000837932"/>
    </source>
</evidence>
<dbReference type="Pfam" id="PF05742">
    <property type="entry name" value="TANGO2"/>
    <property type="match status" value="1"/>
</dbReference>
<comment type="caution">
    <text evidence="1">The sequence shown here is derived from an EMBL/GenBank/DDBJ whole genome shotgun (WGS) entry which is preliminary data.</text>
</comment>
<dbReference type="EMBL" id="CAKLPY010000001">
    <property type="protein sequence ID" value="CAH0994198.1"/>
    <property type="molecule type" value="Genomic_DNA"/>
</dbReference>
<evidence type="ECO:0008006" key="3">
    <source>
        <dbReference type="Google" id="ProtNLM"/>
    </source>
</evidence>
<name>A0ABM9AKF1_9BACT</name>
<sequence>MCVLTYIPTGKNGYYFTSNRDESVVREAAIPPRKYEINGRYIFFPKDPVSSGTWIGGCNQFTLCLLNGGLEKHISAPPYRHSRGQVILDFYQFLNVESFIHNYTFNGIEPFTLVIIDRENTLSINELRWTGSKIHHQEIDANKPKIWSSVTLYTPEIIREREQWFSDFLTKNPNCNEEAILKFHHFGGKGDTRNDIRMNRENKLKTLSVTQFSLDDENFVVRYQDLQKDKNFVYRVFMECFS</sequence>
<reference evidence="1" key="1">
    <citation type="submission" date="2021-12" db="EMBL/GenBank/DDBJ databases">
        <authorList>
            <person name="Rodrigo-Torres L."/>
            <person name="Arahal R. D."/>
            <person name="Lucena T."/>
        </authorList>
    </citation>
    <scope>NUCLEOTIDE SEQUENCE</scope>
    <source>
        <strain evidence="1">CECT 8858</strain>
    </source>
</reference>
<dbReference type="RefSeq" id="WP_238803949.1">
    <property type="nucleotide sequence ID" value="NZ_CAKLPY010000001.1"/>
</dbReference>
<dbReference type="Proteomes" id="UP000837932">
    <property type="component" value="Unassembled WGS sequence"/>
</dbReference>
<gene>
    <name evidence="1" type="ORF">EMA8858_00306</name>
</gene>
<organism evidence="1 2">
    <name type="scientific">Emticicia aquatica</name>
    <dbReference type="NCBI Taxonomy" id="1681835"/>
    <lineage>
        <taxon>Bacteria</taxon>
        <taxon>Pseudomonadati</taxon>
        <taxon>Bacteroidota</taxon>
        <taxon>Cytophagia</taxon>
        <taxon>Cytophagales</taxon>
        <taxon>Leadbetterellaceae</taxon>
        <taxon>Emticicia</taxon>
    </lineage>
</organism>
<protein>
    <recommendedName>
        <fullName evidence="3">Transport and Golgi organization protein 2</fullName>
    </recommendedName>
</protein>
<accession>A0ABM9AKF1</accession>
<proteinExistence type="predicted"/>
<evidence type="ECO:0000313" key="1">
    <source>
        <dbReference type="EMBL" id="CAH0994198.1"/>
    </source>
</evidence>
<dbReference type="InterPro" id="IPR008551">
    <property type="entry name" value="TANGO2"/>
</dbReference>
<keyword evidence="2" id="KW-1185">Reference proteome</keyword>